<protein>
    <submittedName>
        <fullName evidence="2">Ribosomal RNA large subunit methyltransferase K/L</fullName>
        <ecNumber evidence="2">2.1.1.264</ecNumber>
    </submittedName>
</protein>
<dbReference type="EMBL" id="VSSQ01132675">
    <property type="protein sequence ID" value="MPN59084.1"/>
    <property type="molecule type" value="Genomic_DNA"/>
</dbReference>
<dbReference type="InterPro" id="IPR000241">
    <property type="entry name" value="RlmKL-like_Mtase"/>
</dbReference>
<comment type="caution">
    <text evidence="2">The sequence shown here is derived from an EMBL/GenBank/DDBJ whole genome shotgun (WGS) entry which is preliminary data.</text>
</comment>
<dbReference type="Pfam" id="PF01170">
    <property type="entry name" value="UPF0020"/>
    <property type="match status" value="1"/>
</dbReference>
<dbReference type="InterPro" id="IPR002052">
    <property type="entry name" value="DNA_methylase_N6_adenine_CS"/>
</dbReference>
<dbReference type="GO" id="GO:0003676">
    <property type="term" value="F:nucleic acid binding"/>
    <property type="evidence" value="ECO:0007669"/>
    <property type="project" value="InterPro"/>
</dbReference>
<dbReference type="PANTHER" id="PTHR47313">
    <property type="entry name" value="RIBOSOMAL RNA LARGE SUBUNIT METHYLTRANSFERASE K/L"/>
    <property type="match status" value="1"/>
</dbReference>
<accession>A0A645JFG0</accession>
<dbReference type="SUPFAM" id="SSF53335">
    <property type="entry name" value="S-adenosyl-L-methionine-dependent methyltransferases"/>
    <property type="match status" value="1"/>
</dbReference>
<reference evidence="2" key="1">
    <citation type="submission" date="2019-08" db="EMBL/GenBank/DDBJ databases">
        <authorList>
            <person name="Kucharzyk K."/>
            <person name="Murdoch R.W."/>
            <person name="Higgins S."/>
            <person name="Loffler F."/>
        </authorList>
    </citation>
    <scope>NUCLEOTIDE SEQUENCE</scope>
</reference>
<feature type="domain" description="Ribosomal RNA large subunit methyltransferase K/L-like methyltransferase" evidence="1">
    <location>
        <begin position="6"/>
        <end position="78"/>
    </location>
</feature>
<dbReference type="GO" id="GO:0008990">
    <property type="term" value="F:rRNA (guanine-N2-)-methyltransferase activity"/>
    <property type="evidence" value="ECO:0007669"/>
    <property type="project" value="TreeGrafter"/>
</dbReference>
<name>A0A645JFG0_9ZZZZ</name>
<keyword evidence="2" id="KW-0489">Methyltransferase</keyword>
<evidence type="ECO:0000259" key="1">
    <source>
        <dbReference type="Pfam" id="PF01170"/>
    </source>
</evidence>
<dbReference type="PANTHER" id="PTHR47313:SF1">
    <property type="entry name" value="RIBOSOMAL RNA LARGE SUBUNIT METHYLTRANSFERASE K_L"/>
    <property type="match status" value="1"/>
</dbReference>
<dbReference type="GO" id="GO:0070043">
    <property type="term" value="F:rRNA (guanine-N7-)-methyltransferase activity"/>
    <property type="evidence" value="ECO:0007669"/>
    <property type="project" value="TreeGrafter"/>
</dbReference>
<dbReference type="AlphaFoldDB" id="A0A645JFG0"/>
<evidence type="ECO:0000313" key="2">
    <source>
        <dbReference type="EMBL" id="MPN59084.1"/>
    </source>
</evidence>
<gene>
    <name evidence="2" type="primary">rlmL_47</name>
    <name evidence="2" type="ORF">SDC9_206802</name>
</gene>
<sequence length="90" mass="10943">MTTWETDEEYGFIITNPPYGERLSAEENITEFYKEMGKVFKNLKNWSYYLITTLEDVDQIMDIPFQKKRKLYNGMLKSYYYQYLGPRPQK</sequence>
<dbReference type="EC" id="2.1.1.264" evidence="2"/>
<keyword evidence="2" id="KW-0808">Transferase</keyword>
<dbReference type="InterPro" id="IPR029063">
    <property type="entry name" value="SAM-dependent_MTases_sf"/>
</dbReference>
<dbReference type="Gene3D" id="3.40.50.150">
    <property type="entry name" value="Vaccinia Virus protein VP39"/>
    <property type="match status" value="1"/>
</dbReference>
<proteinExistence type="predicted"/>
<dbReference type="PROSITE" id="PS00092">
    <property type="entry name" value="N6_MTASE"/>
    <property type="match status" value="1"/>
</dbReference>
<organism evidence="2">
    <name type="scientific">bioreactor metagenome</name>
    <dbReference type="NCBI Taxonomy" id="1076179"/>
    <lineage>
        <taxon>unclassified sequences</taxon>
        <taxon>metagenomes</taxon>
        <taxon>ecological metagenomes</taxon>
    </lineage>
</organism>